<proteinExistence type="predicted"/>
<protein>
    <submittedName>
        <fullName evidence="2">Uncharacterized protein</fullName>
    </submittedName>
</protein>
<accession>A0A8H6RJ74</accession>
<feature type="compositionally biased region" description="Basic and acidic residues" evidence="1">
    <location>
        <begin position="213"/>
        <end position="229"/>
    </location>
</feature>
<comment type="caution">
    <text evidence="2">The sequence shown here is derived from an EMBL/GenBank/DDBJ whole genome shotgun (WGS) entry which is preliminary data.</text>
</comment>
<dbReference type="OrthoDB" id="10360273at2759"/>
<reference evidence="2" key="1">
    <citation type="submission" date="2020-04" db="EMBL/GenBank/DDBJ databases">
        <title>Draft genome resource of the tomato pathogen Pseudocercospora fuligena.</title>
        <authorList>
            <person name="Zaccaron A."/>
        </authorList>
    </citation>
    <scope>NUCLEOTIDE SEQUENCE</scope>
    <source>
        <strain evidence="2">PF001</strain>
    </source>
</reference>
<sequence>MSRSMRPLSRRLLSLQCRRHQSTNSTQKPAHSREQVQDFLHEQDDLYLAAVKRRVESIERQARKIGMIAWKTTNDGGHIQINPDIPAYKAAPWQKQSQVYRSLVERMVKQTERIRLNVSDLQVESYPSDSDIGGDSASVASLAKQDRDKMLLQTRMEKEDALFELRNNELAHRRRFEEGLDSFEKEVEKYRLNSQKTPMPPQFGMERKSLKENVNKARDDSKKPVKQEEEGWGLPTKVSKTTSAPVSRKTSNPFDKASSKSSALKPSDEGTARSSAAANEIPRTSDDKTSTSTSSSTNEKKAAGRADASTSSSTQKPQTDEARSGEVSTSKSKAAKIRNSLMDLQRQLEKAR</sequence>
<dbReference type="Proteomes" id="UP000660729">
    <property type="component" value="Unassembled WGS sequence"/>
</dbReference>
<organism evidence="2 3">
    <name type="scientific">Pseudocercospora fuligena</name>
    <dbReference type="NCBI Taxonomy" id="685502"/>
    <lineage>
        <taxon>Eukaryota</taxon>
        <taxon>Fungi</taxon>
        <taxon>Dikarya</taxon>
        <taxon>Ascomycota</taxon>
        <taxon>Pezizomycotina</taxon>
        <taxon>Dothideomycetes</taxon>
        <taxon>Dothideomycetidae</taxon>
        <taxon>Mycosphaerellales</taxon>
        <taxon>Mycosphaerellaceae</taxon>
        <taxon>Pseudocercospora</taxon>
    </lineage>
</organism>
<feature type="region of interest" description="Disordered" evidence="1">
    <location>
        <begin position="213"/>
        <end position="352"/>
    </location>
</feature>
<keyword evidence="3" id="KW-1185">Reference proteome</keyword>
<feature type="compositionally biased region" description="Polar residues" evidence="1">
    <location>
        <begin position="238"/>
        <end position="253"/>
    </location>
</feature>
<name>A0A8H6RJ74_9PEZI</name>
<dbReference type="EMBL" id="JABCIY010000151">
    <property type="protein sequence ID" value="KAF7192026.1"/>
    <property type="molecule type" value="Genomic_DNA"/>
</dbReference>
<evidence type="ECO:0000313" key="3">
    <source>
        <dbReference type="Proteomes" id="UP000660729"/>
    </source>
</evidence>
<feature type="compositionally biased region" description="Polar residues" evidence="1">
    <location>
        <begin position="308"/>
        <end position="317"/>
    </location>
</feature>
<dbReference type="AlphaFoldDB" id="A0A8H6RJ74"/>
<gene>
    <name evidence="2" type="ORF">HII31_06671</name>
</gene>
<evidence type="ECO:0000313" key="2">
    <source>
        <dbReference type="EMBL" id="KAF7192026.1"/>
    </source>
</evidence>
<evidence type="ECO:0000256" key="1">
    <source>
        <dbReference type="SAM" id="MobiDB-lite"/>
    </source>
</evidence>